<gene>
    <name evidence="1" type="ORF">JR050_16750</name>
</gene>
<dbReference type="RefSeq" id="WP_204204760.1">
    <property type="nucleotide sequence ID" value="NZ_JAFELM010000043.1"/>
</dbReference>
<dbReference type="Proteomes" id="UP001518925">
    <property type="component" value="Unassembled WGS sequence"/>
</dbReference>
<organism evidence="1 2">
    <name type="scientific">Bacillus suaedaesalsae</name>
    <dbReference type="NCBI Taxonomy" id="2810349"/>
    <lineage>
        <taxon>Bacteria</taxon>
        <taxon>Bacillati</taxon>
        <taxon>Bacillota</taxon>
        <taxon>Bacilli</taxon>
        <taxon>Bacillales</taxon>
        <taxon>Bacillaceae</taxon>
        <taxon>Bacillus</taxon>
    </lineage>
</organism>
<protein>
    <submittedName>
        <fullName evidence="1">YpbS family protein</fullName>
    </submittedName>
</protein>
<proteinExistence type="predicted"/>
<sequence length="88" mass="10094">MSVHKEISAHSSKQHELVKQFLMLEGQRERFIDDAVSLCLEGKEFSTESINKVTLQINELAKQGIIPVRKLVTEHMVQEYATKLKGNR</sequence>
<keyword evidence="2" id="KW-1185">Reference proteome</keyword>
<accession>A0ABS2DLE8</accession>
<dbReference type="InterPro" id="IPR019688">
    <property type="entry name" value="DUF2533"/>
</dbReference>
<dbReference type="EMBL" id="JAFELM010000043">
    <property type="protein sequence ID" value="MBM6619311.1"/>
    <property type="molecule type" value="Genomic_DNA"/>
</dbReference>
<reference evidence="1 2" key="1">
    <citation type="submission" date="2021-02" db="EMBL/GenBank/DDBJ databases">
        <title>Bacillus sp. RD4P76, an endophyte from a halophyte.</title>
        <authorList>
            <person name="Sun J.-Q."/>
        </authorList>
    </citation>
    <scope>NUCLEOTIDE SEQUENCE [LARGE SCALE GENOMIC DNA]</scope>
    <source>
        <strain evidence="1 2">RD4P76</strain>
    </source>
</reference>
<evidence type="ECO:0000313" key="2">
    <source>
        <dbReference type="Proteomes" id="UP001518925"/>
    </source>
</evidence>
<dbReference type="Pfam" id="PF10752">
    <property type="entry name" value="DUF2533"/>
    <property type="match status" value="1"/>
</dbReference>
<evidence type="ECO:0000313" key="1">
    <source>
        <dbReference type="EMBL" id="MBM6619311.1"/>
    </source>
</evidence>
<name>A0ABS2DLE8_9BACI</name>
<comment type="caution">
    <text evidence="1">The sequence shown here is derived from an EMBL/GenBank/DDBJ whole genome shotgun (WGS) entry which is preliminary data.</text>
</comment>